<dbReference type="Gene3D" id="3.10.180.10">
    <property type="entry name" value="2,3-Dihydroxybiphenyl 1,2-Dioxygenase, domain 1"/>
    <property type="match status" value="1"/>
</dbReference>
<sequence length="126" mass="13428">MFDHIGLRVQDLARSVRFYEALLAPLGVVVCMRDDTYAGLGQPGEPKLWLHAVSADAALAARGVHVAFAAPSRAAVVGFYEAGLRAGAKDNGEPGVRADYSPDYYAAFLIDPDGNNVEAVCYAREA</sequence>
<evidence type="ECO:0000259" key="1">
    <source>
        <dbReference type="PROSITE" id="PS51819"/>
    </source>
</evidence>
<dbReference type="Proteomes" id="UP000434209">
    <property type="component" value="Chromosome 2"/>
</dbReference>
<dbReference type="OrthoDB" id="9800438at2"/>
<evidence type="ECO:0000313" key="2">
    <source>
        <dbReference type="EMBL" id="QGZ56554.1"/>
    </source>
</evidence>
<dbReference type="PANTHER" id="PTHR35006:SF2">
    <property type="entry name" value="GLYOXALASE FAMILY PROTEIN (AFU_ORTHOLOGUE AFUA_5G14830)"/>
    <property type="match status" value="1"/>
</dbReference>
<organism evidence="2 3">
    <name type="scientific">Paraburkholderia acidiphila</name>
    <dbReference type="NCBI Taxonomy" id="2571747"/>
    <lineage>
        <taxon>Bacteria</taxon>
        <taxon>Pseudomonadati</taxon>
        <taxon>Pseudomonadota</taxon>
        <taxon>Betaproteobacteria</taxon>
        <taxon>Burkholderiales</taxon>
        <taxon>Burkholderiaceae</taxon>
        <taxon>Paraburkholderia</taxon>
    </lineage>
</organism>
<dbReference type="Pfam" id="PF00903">
    <property type="entry name" value="Glyoxalase"/>
    <property type="match status" value="1"/>
</dbReference>
<proteinExistence type="predicted"/>
<dbReference type="KEGG" id="pacp:FAZ97_16390"/>
<accession>A0A7Z2G870</accession>
<reference evidence="2 3" key="1">
    <citation type="submission" date="2019-12" db="EMBL/GenBank/DDBJ databases">
        <title>Paraburkholderia acidiphila 7Q-K02 sp. nov and Paraburkholderia acidisoli DHF22 sp. nov., two strains isolated from forest soil.</title>
        <authorList>
            <person name="Gao Z."/>
            <person name="Qiu L."/>
        </authorList>
    </citation>
    <scope>NUCLEOTIDE SEQUENCE [LARGE SCALE GENOMIC DNA]</scope>
    <source>
        <strain evidence="2 3">7Q-K02</strain>
    </source>
</reference>
<dbReference type="InterPro" id="IPR029068">
    <property type="entry name" value="Glyas_Bleomycin-R_OHBP_Dase"/>
</dbReference>
<dbReference type="AlphaFoldDB" id="A0A7Z2G870"/>
<dbReference type="CDD" id="cd07262">
    <property type="entry name" value="VOC_like"/>
    <property type="match status" value="1"/>
</dbReference>
<protein>
    <submittedName>
        <fullName evidence="2">VOC family protein</fullName>
    </submittedName>
</protein>
<dbReference type="RefSeq" id="WP_158759511.1">
    <property type="nucleotide sequence ID" value="NZ_CP046910.1"/>
</dbReference>
<evidence type="ECO:0000313" key="3">
    <source>
        <dbReference type="Proteomes" id="UP000434209"/>
    </source>
</evidence>
<dbReference type="PANTHER" id="PTHR35006">
    <property type="entry name" value="GLYOXALASE FAMILY PROTEIN (AFU_ORTHOLOGUE AFUA_5G14830)"/>
    <property type="match status" value="1"/>
</dbReference>
<keyword evidence="3" id="KW-1185">Reference proteome</keyword>
<name>A0A7Z2G870_9BURK</name>
<dbReference type="EMBL" id="CP046910">
    <property type="protein sequence ID" value="QGZ56554.1"/>
    <property type="molecule type" value="Genomic_DNA"/>
</dbReference>
<dbReference type="InterPro" id="IPR037523">
    <property type="entry name" value="VOC_core"/>
</dbReference>
<dbReference type="SUPFAM" id="SSF54593">
    <property type="entry name" value="Glyoxalase/Bleomycin resistance protein/Dihydroxybiphenyl dioxygenase"/>
    <property type="match status" value="1"/>
</dbReference>
<dbReference type="InterPro" id="IPR004360">
    <property type="entry name" value="Glyas_Fos-R_dOase_dom"/>
</dbReference>
<dbReference type="PROSITE" id="PS51819">
    <property type="entry name" value="VOC"/>
    <property type="match status" value="1"/>
</dbReference>
<gene>
    <name evidence="2" type="ORF">FAZ97_16390</name>
</gene>
<feature type="domain" description="VOC" evidence="1">
    <location>
        <begin position="1"/>
        <end position="122"/>
    </location>
</feature>